<keyword evidence="2" id="KW-1185">Reference proteome</keyword>
<proteinExistence type="predicted"/>
<evidence type="ECO:0000313" key="2">
    <source>
        <dbReference type="Proteomes" id="UP000275012"/>
    </source>
</evidence>
<dbReference type="EMBL" id="RFLY01000006">
    <property type="protein sequence ID" value="RMH93293.1"/>
    <property type="molecule type" value="Genomic_DNA"/>
</dbReference>
<accession>A0A3M2HZJ1</accession>
<dbReference type="InterPro" id="IPR050471">
    <property type="entry name" value="AB_hydrolase"/>
</dbReference>
<dbReference type="GO" id="GO:0016787">
    <property type="term" value="F:hydrolase activity"/>
    <property type="evidence" value="ECO:0007669"/>
    <property type="project" value="UniProtKB-KW"/>
</dbReference>
<sequence>MKLSYRLSGEPHVLEYQVYGKPGAPGVVYHHGTIGSARLPDNWAHDAEESGVQFIVPARPGYGASTPVAEKNLMFWPQVMEALLTDVFATRGIHRVAALGISGGAPYACVLAAADARIGRLWLLSAVPAITDTDVASALSTRESALWQHYAHTPTTALIEELCQFLHAFDTDSIEGIEPAEREWLGHALVETLAHDGLGGINDMQRIANDWGFDPFHHGFSTDAWHAVNDESVSFASAEAFYRKLHDVRLHRVEHGGHFITAETRAALFRQIQLWALEDED</sequence>
<dbReference type="SUPFAM" id="SSF53474">
    <property type="entry name" value="alpha/beta-Hydrolases"/>
    <property type="match status" value="1"/>
</dbReference>
<dbReference type="InterPro" id="IPR029058">
    <property type="entry name" value="AB_hydrolase_fold"/>
</dbReference>
<dbReference type="Proteomes" id="UP000275012">
    <property type="component" value="Unassembled WGS sequence"/>
</dbReference>
<comment type="caution">
    <text evidence="1">The sequence shown here is derived from an EMBL/GenBank/DDBJ whole genome shotgun (WGS) entry which is preliminary data.</text>
</comment>
<dbReference type="Gene3D" id="3.40.50.1820">
    <property type="entry name" value="alpha/beta hydrolase"/>
    <property type="match status" value="1"/>
</dbReference>
<evidence type="ECO:0000313" key="1">
    <source>
        <dbReference type="EMBL" id="RMH93293.1"/>
    </source>
</evidence>
<gene>
    <name evidence="1" type="ORF">EBB59_05225</name>
</gene>
<organism evidence="1 2">
    <name type="scientific">Solilutibacter pythonis</name>
    <dbReference type="NCBI Taxonomy" id="2483112"/>
    <lineage>
        <taxon>Bacteria</taxon>
        <taxon>Pseudomonadati</taxon>
        <taxon>Pseudomonadota</taxon>
        <taxon>Gammaproteobacteria</taxon>
        <taxon>Lysobacterales</taxon>
        <taxon>Lysobacteraceae</taxon>
        <taxon>Solilutibacter</taxon>
    </lineage>
</organism>
<reference evidence="1 2" key="1">
    <citation type="submission" date="2018-10" db="EMBL/GenBank/DDBJ databases">
        <title>Proposal of Lysobacter pythonis sp. nov. isolated from royal pythons (Python regius).</title>
        <authorList>
            <person name="Hans-Juergen B."/>
            <person name="Huptas C."/>
            <person name="Sandra B."/>
            <person name="Igor L."/>
            <person name="Joachim S."/>
            <person name="Siegfried S."/>
            <person name="Mareike W."/>
            <person name="Peter K."/>
        </authorList>
    </citation>
    <scope>NUCLEOTIDE SEQUENCE [LARGE SCALE GENOMIC DNA]</scope>
    <source>
        <strain evidence="1 2">4284/11</strain>
    </source>
</reference>
<keyword evidence="1" id="KW-0378">Hydrolase</keyword>
<dbReference type="AlphaFoldDB" id="A0A3M2HZJ1"/>
<dbReference type="PANTHER" id="PTHR43433">
    <property type="entry name" value="HYDROLASE, ALPHA/BETA FOLD FAMILY PROTEIN"/>
    <property type="match status" value="1"/>
</dbReference>
<protein>
    <submittedName>
        <fullName evidence="1">Alpha/beta hydrolase</fullName>
    </submittedName>
</protein>
<name>A0A3M2HZJ1_9GAMM</name>
<dbReference type="PANTHER" id="PTHR43433:SF5">
    <property type="entry name" value="AB HYDROLASE-1 DOMAIN-CONTAINING PROTEIN"/>
    <property type="match status" value="1"/>
</dbReference>